<dbReference type="PANTHER" id="PTHR41533">
    <property type="entry name" value="L,D-TRANSPEPTIDASE HI_1667-RELATED"/>
    <property type="match status" value="1"/>
</dbReference>
<organism evidence="8 9">
    <name type="scientific">Bradymonas sediminis</name>
    <dbReference type="NCBI Taxonomy" id="1548548"/>
    <lineage>
        <taxon>Bacteria</taxon>
        <taxon>Deltaproteobacteria</taxon>
        <taxon>Bradymonadales</taxon>
        <taxon>Bradymonadaceae</taxon>
        <taxon>Bradymonas</taxon>
    </lineage>
</organism>
<feature type="active site" description="Proton donor/acceptor" evidence="6">
    <location>
        <position position="576"/>
    </location>
</feature>
<keyword evidence="3 6" id="KW-0133">Cell shape</keyword>
<dbReference type="Gene3D" id="1.10.101.10">
    <property type="entry name" value="PGBD-like superfamily/PGBD"/>
    <property type="match status" value="1"/>
</dbReference>
<dbReference type="CDD" id="cd16913">
    <property type="entry name" value="YkuD_like"/>
    <property type="match status" value="1"/>
</dbReference>
<dbReference type="GO" id="GO:0008360">
    <property type="term" value="P:regulation of cell shape"/>
    <property type="evidence" value="ECO:0007669"/>
    <property type="project" value="UniProtKB-UniRule"/>
</dbReference>
<dbReference type="Pfam" id="PF03734">
    <property type="entry name" value="YkuD"/>
    <property type="match status" value="1"/>
</dbReference>
<keyword evidence="2" id="KW-0808">Transferase</keyword>
<dbReference type="InterPro" id="IPR036365">
    <property type="entry name" value="PGBD-like_sf"/>
</dbReference>
<dbReference type="KEGG" id="bsed:DN745_03300"/>
<evidence type="ECO:0000256" key="1">
    <source>
        <dbReference type="ARBA" id="ARBA00004752"/>
    </source>
</evidence>
<evidence type="ECO:0000313" key="9">
    <source>
        <dbReference type="Proteomes" id="UP000249799"/>
    </source>
</evidence>
<proteinExistence type="predicted"/>
<evidence type="ECO:0000256" key="3">
    <source>
        <dbReference type="ARBA" id="ARBA00022960"/>
    </source>
</evidence>
<dbReference type="Gene3D" id="2.40.440.10">
    <property type="entry name" value="L,D-transpeptidase catalytic domain-like"/>
    <property type="match status" value="1"/>
</dbReference>
<dbReference type="InterPro" id="IPR052905">
    <property type="entry name" value="LD-transpeptidase_YkuD-like"/>
</dbReference>
<dbReference type="EMBL" id="CP030032">
    <property type="protein sequence ID" value="AWV88423.1"/>
    <property type="molecule type" value="Genomic_DNA"/>
</dbReference>
<keyword evidence="9" id="KW-1185">Reference proteome</keyword>
<dbReference type="Proteomes" id="UP000249799">
    <property type="component" value="Chromosome"/>
</dbReference>
<comment type="pathway">
    <text evidence="1 6">Cell wall biogenesis; peptidoglycan biosynthesis.</text>
</comment>
<evidence type="ECO:0000256" key="2">
    <source>
        <dbReference type="ARBA" id="ARBA00022679"/>
    </source>
</evidence>
<evidence type="ECO:0000256" key="6">
    <source>
        <dbReference type="PROSITE-ProRule" id="PRU01373"/>
    </source>
</evidence>
<protein>
    <recommendedName>
        <fullName evidence="7">L,D-TPase catalytic domain-containing protein</fullName>
    </recommendedName>
</protein>
<dbReference type="AlphaFoldDB" id="A0A2Z4FHJ1"/>
<evidence type="ECO:0000313" key="8">
    <source>
        <dbReference type="EMBL" id="AWV88423.1"/>
    </source>
</evidence>
<dbReference type="PANTHER" id="PTHR41533:SF2">
    <property type="entry name" value="BLR7131 PROTEIN"/>
    <property type="match status" value="1"/>
</dbReference>
<dbReference type="InterPro" id="IPR005490">
    <property type="entry name" value="LD_TPept_cat_dom"/>
</dbReference>
<dbReference type="SUPFAM" id="SSF141523">
    <property type="entry name" value="L,D-transpeptidase catalytic domain-like"/>
    <property type="match status" value="1"/>
</dbReference>
<dbReference type="InterPro" id="IPR036366">
    <property type="entry name" value="PGBDSf"/>
</dbReference>
<reference evidence="8 9" key="1">
    <citation type="submission" date="2018-06" db="EMBL/GenBank/DDBJ databases">
        <title>Lujinxingia sediminis gen. nov. sp. nov., a new facultative anaerobic member of the class Deltaproteobacteria, and proposal of Lujinxingaceae fam. nov.</title>
        <authorList>
            <person name="Guo L.-Y."/>
            <person name="Li C.-M."/>
            <person name="Wang S."/>
            <person name="Du Z.-J."/>
        </authorList>
    </citation>
    <scope>NUCLEOTIDE SEQUENCE [LARGE SCALE GENOMIC DNA]</scope>
    <source>
        <strain evidence="8 9">FA350</strain>
    </source>
</reference>
<accession>A0A2Z4FHJ1</accession>
<evidence type="ECO:0000259" key="7">
    <source>
        <dbReference type="PROSITE" id="PS52029"/>
    </source>
</evidence>
<evidence type="ECO:0000256" key="4">
    <source>
        <dbReference type="ARBA" id="ARBA00022984"/>
    </source>
</evidence>
<dbReference type="GO" id="GO:0016740">
    <property type="term" value="F:transferase activity"/>
    <property type="evidence" value="ECO:0007669"/>
    <property type="project" value="UniProtKB-KW"/>
</dbReference>
<keyword evidence="5 6" id="KW-0961">Cell wall biogenesis/degradation</keyword>
<dbReference type="GO" id="GO:0009252">
    <property type="term" value="P:peptidoglycan biosynthetic process"/>
    <property type="evidence" value="ECO:0007669"/>
    <property type="project" value="UniProtKB-UniPathway"/>
</dbReference>
<dbReference type="UniPathway" id="UPA00219"/>
<dbReference type="GO" id="GO:0071555">
    <property type="term" value="P:cell wall organization"/>
    <property type="evidence" value="ECO:0007669"/>
    <property type="project" value="UniProtKB-UniRule"/>
</dbReference>
<feature type="domain" description="L,D-TPase catalytic" evidence="7">
    <location>
        <begin position="453"/>
        <end position="619"/>
    </location>
</feature>
<feature type="active site" description="Nucleophile" evidence="6">
    <location>
        <position position="595"/>
    </location>
</feature>
<evidence type="ECO:0000256" key="5">
    <source>
        <dbReference type="ARBA" id="ARBA00023316"/>
    </source>
</evidence>
<dbReference type="OrthoDB" id="9778545at2"/>
<dbReference type="InterPro" id="IPR038063">
    <property type="entry name" value="Transpep_catalytic_dom"/>
</dbReference>
<keyword evidence="4 6" id="KW-0573">Peptidoglycan synthesis</keyword>
<name>A0A2Z4FHJ1_9DELT</name>
<sequence length="701" mass="79841">MFRESSSNRAVCAGATRVLGTLVRAVILLSLVGAASSCTGSQTQTTNERLERVSERQVDALEADLQGLLNELAENRASGRSVRAILDAPEAELSALELQHLDALRALYAGRDNQLLWVEHIGVSASLSAPGRQLWKVLEDGVLGHAIWPDELHFRELDPTQLPAAQATSGAAFEGVRLSEDERKKVIQWLNESRGANRLVGAPDQGPKALLEELLEDGRPLAHLNTPVEEQAARLTAAARQSSRMDVLLSDALAQYAWRMRFENKAWQKGVQWPVSLRDASEDSAVVETEPKLVGVALTQARAEHLMMRALEGVFDDPAQISSTLESLALPFEPYQRLVRAFRQYTEYAEAGGWPDLPSEAEGLKRGQRNPWVATLKKRLSLEGYYQGDDTELFTQELRRALVKYQNTHQLWANGQLSAVTIRSLNVSALQRRHQIQLTLQRWRESRIGPDAHFVLVNLPDFHASVWRDGERKMYFGVVVGANRRDRKGAFPTATPRFSDEIGYIVFNPYWNVPKEIRLKELEPKQAKDPTYFEREGFEYHTSSNGHRFLRQKPGPTNALGRVKFMFPNQYNIYMHDTPSKSYFKRPHRAYSHGCVRVEDPMTFADYLLDLDGRWMEEKREEKLEKWFEKEGETWVNLRKNLPVHIEYYVVRVDDEGRANFLSDLYDLDAPRLELIAQRYEESDALKVADEAQTQQLETFD</sequence>
<gene>
    <name evidence="8" type="ORF">DN745_03300</name>
</gene>
<dbReference type="PROSITE" id="PS52029">
    <property type="entry name" value="LD_TPASE"/>
    <property type="match status" value="1"/>
</dbReference>
<dbReference type="SUPFAM" id="SSF47090">
    <property type="entry name" value="PGBD-like"/>
    <property type="match status" value="1"/>
</dbReference>